<dbReference type="SUPFAM" id="SSF51735">
    <property type="entry name" value="NAD(P)-binding Rossmann-fold domains"/>
    <property type="match status" value="2"/>
</dbReference>
<dbReference type="PANTHER" id="PTHR44229">
    <property type="entry name" value="15-HYDROXYPROSTAGLANDIN DEHYDROGENASE [NAD(+)]"/>
    <property type="match status" value="1"/>
</dbReference>
<dbReference type="Proteomes" id="UP000801492">
    <property type="component" value="Unassembled WGS sequence"/>
</dbReference>
<organism evidence="3 4">
    <name type="scientific">Ignelater luminosus</name>
    <name type="common">Cucubano</name>
    <name type="synonym">Pyrophorus luminosus</name>
    <dbReference type="NCBI Taxonomy" id="2038154"/>
    <lineage>
        <taxon>Eukaryota</taxon>
        <taxon>Metazoa</taxon>
        <taxon>Ecdysozoa</taxon>
        <taxon>Arthropoda</taxon>
        <taxon>Hexapoda</taxon>
        <taxon>Insecta</taxon>
        <taxon>Pterygota</taxon>
        <taxon>Neoptera</taxon>
        <taxon>Endopterygota</taxon>
        <taxon>Coleoptera</taxon>
        <taxon>Polyphaga</taxon>
        <taxon>Elateriformia</taxon>
        <taxon>Elateroidea</taxon>
        <taxon>Elateridae</taxon>
        <taxon>Agrypninae</taxon>
        <taxon>Pyrophorini</taxon>
        <taxon>Ignelater</taxon>
    </lineage>
</organism>
<dbReference type="InterPro" id="IPR002347">
    <property type="entry name" value="SDR_fam"/>
</dbReference>
<dbReference type="AlphaFoldDB" id="A0A8K0GBV9"/>
<evidence type="ECO:0000313" key="3">
    <source>
        <dbReference type="EMBL" id="KAF2899025.1"/>
    </source>
</evidence>
<dbReference type="Gene3D" id="3.40.50.720">
    <property type="entry name" value="NAD(P)-binding Rossmann-like Domain"/>
    <property type="match status" value="3"/>
</dbReference>
<dbReference type="InterPro" id="IPR036291">
    <property type="entry name" value="NAD(P)-bd_dom_sf"/>
</dbReference>
<keyword evidence="4" id="KW-1185">Reference proteome</keyword>
<feature type="non-terminal residue" evidence="3">
    <location>
        <position position="406"/>
    </location>
</feature>
<reference evidence="3" key="1">
    <citation type="submission" date="2019-08" db="EMBL/GenBank/DDBJ databases">
        <title>The genome of the North American firefly Photinus pyralis.</title>
        <authorList>
            <consortium name="Photinus pyralis genome working group"/>
            <person name="Fallon T.R."/>
            <person name="Sander Lower S.E."/>
            <person name="Weng J.-K."/>
        </authorList>
    </citation>
    <scope>NUCLEOTIDE SEQUENCE</scope>
    <source>
        <strain evidence="3">TRF0915ILg1</strain>
        <tissue evidence="3">Whole body</tissue>
    </source>
</reference>
<comment type="similarity">
    <text evidence="1">Belongs to the short-chain dehydrogenases/reductases (SDR) family.</text>
</comment>
<dbReference type="GO" id="GO:0005737">
    <property type="term" value="C:cytoplasm"/>
    <property type="evidence" value="ECO:0007669"/>
    <property type="project" value="TreeGrafter"/>
</dbReference>
<gene>
    <name evidence="3" type="ORF">ILUMI_07152</name>
</gene>
<dbReference type="InterPro" id="IPR020904">
    <property type="entry name" value="Sc_DH/Rdtase_CS"/>
</dbReference>
<evidence type="ECO:0000256" key="2">
    <source>
        <dbReference type="ARBA" id="ARBA00023002"/>
    </source>
</evidence>
<dbReference type="Pfam" id="PF00106">
    <property type="entry name" value="adh_short"/>
    <property type="match status" value="2"/>
</dbReference>
<dbReference type="GO" id="GO:0016616">
    <property type="term" value="F:oxidoreductase activity, acting on the CH-OH group of donors, NAD or NADP as acceptor"/>
    <property type="evidence" value="ECO:0007669"/>
    <property type="project" value="TreeGrafter"/>
</dbReference>
<evidence type="ECO:0000313" key="4">
    <source>
        <dbReference type="Proteomes" id="UP000801492"/>
    </source>
</evidence>
<keyword evidence="2" id="KW-0560">Oxidoreductase</keyword>
<name>A0A8K0GBV9_IGNLU</name>
<dbReference type="PROSITE" id="PS00061">
    <property type="entry name" value="ADH_SHORT"/>
    <property type="match status" value="2"/>
</dbReference>
<accession>A0A8K0GBV9</accession>
<comment type="caution">
    <text evidence="3">The sequence shown here is derived from an EMBL/GenBank/DDBJ whole genome shotgun (WGS) entry which is preliminary data.</text>
</comment>
<dbReference type="PRINTS" id="PR01167">
    <property type="entry name" value="INSADHFAMILY"/>
</dbReference>
<protein>
    <recommendedName>
        <fullName evidence="5">Alcohol dehydrogenase</fullName>
    </recommendedName>
</protein>
<sequence>NAVVQGTLLALQYMGKDKGGKGGVIVNMASSAGLEPSSCSPIYAGTKHFVVGFSRSLGTPYYYDRSGVKILTMCPALTCTPLVTEADKHALTSLSSDLRQYMIQELAKNPAQSVQSVARGMIVLITKGDNGSVWVCEGDEPIYEVNIPGRLRYQSLAPFTFKPADDTKLFQDIYSQTASDSVSGRFRQVFKRKIALVTGGIGLSSVKELLRHGVQFDYIADIDEPRGEEILKEIIKEFGTNRAIFIKTDVTQVNQLEGKVKCPNAVVQGTLLALQYMGKDKGGKGGVIVNMGSTADLEPASYSPIYVSTKHFVLGFSRSLGTPYYYDRTVFKILTMCPGPTYTPLITEAYKHTLTTMSLDLRQNMKEEVEKRPGQSVENVVRGIIVLITKGDNGSVWVCEDEPIYE</sequence>
<evidence type="ECO:0008006" key="5">
    <source>
        <dbReference type="Google" id="ProtNLM"/>
    </source>
</evidence>
<dbReference type="EMBL" id="VTPC01003109">
    <property type="protein sequence ID" value="KAF2899025.1"/>
    <property type="molecule type" value="Genomic_DNA"/>
</dbReference>
<proteinExistence type="inferred from homology"/>
<evidence type="ECO:0000256" key="1">
    <source>
        <dbReference type="ARBA" id="ARBA00006484"/>
    </source>
</evidence>
<dbReference type="PANTHER" id="PTHR44229:SF8">
    <property type="entry name" value="ALCOHOL DEHYDROGENASE-RELATED"/>
    <property type="match status" value="1"/>
</dbReference>
<feature type="non-terminal residue" evidence="3">
    <location>
        <position position="1"/>
    </location>
</feature>
<dbReference type="OrthoDB" id="417891at2759"/>